<dbReference type="EMBL" id="CAMAPF010000975">
    <property type="protein sequence ID" value="CAH9133288.1"/>
    <property type="molecule type" value="Genomic_DNA"/>
</dbReference>
<dbReference type="Proteomes" id="UP001152523">
    <property type="component" value="Unassembled WGS sequence"/>
</dbReference>
<evidence type="ECO:0000259" key="9">
    <source>
        <dbReference type="Pfam" id="PF26138"/>
    </source>
</evidence>
<comment type="cofactor">
    <cofactor evidence="1">
        <name>a divalent metal cation</name>
        <dbReference type="ChEBI" id="CHEBI:60240"/>
    </cofactor>
</comment>
<dbReference type="InterPro" id="IPR045249">
    <property type="entry name" value="HARBI1-like"/>
</dbReference>
<keyword evidence="5" id="KW-0479">Metal-binding</keyword>
<dbReference type="Pfam" id="PF26138">
    <property type="entry name" value="DUF8040"/>
    <property type="match status" value="1"/>
</dbReference>
<comment type="similarity">
    <text evidence="3">Belongs to the HARBI1 family.</text>
</comment>
<feature type="domain" description="DUF8040" evidence="9">
    <location>
        <begin position="1"/>
        <end position="70"/>
    </location>
</feature>
<evidence type="ECO:0000256" key="3">
    <source>
        <dbReference type="ARBA" id="ARBA00006958"/>
    </source>
</evidence>
<evidence type="ECO:0000256" key="5">
    <source>
        <dbReference type="ARBA" id="ARBA00022723"/>
    </source>
</evidence>
<sequence>MGPKAFMDLCAMLQSEGGLLPTQRVCVEEQVAKTLHILTHGIKSQVVQFWFQRSGETISRHFHRVLKAIIALEGKYLKQPDGSQIPSRILGSSRFYPYFEDCVGAIDCTHVRVRVPSADAPRYRGRKEFPTQNVLAACSFDLQFTYVLAGWEGTASDSRILKDALSRTSCLKIPEGKYYLLDAGFMLRKGLITPFRSTRYHLKEWSSRNPPRTAQELFNHRHASLRNAIERCFCIWKKRFPIIATGREAHYDVKTQNRIIIASCILHNYLMVADPDEELMAEVDAEMTNQNEAQISSYVEHNEIEEHTHLGENLRNAIANSMWTDYTS</sequence>
<accession>A0AAV0FCZ9</accession>
<evidence type="ECO:0008006" key="12">
    <source>
        <dbReference type="Google" id="ProtNLM"/>
    </source>
</evidence>
<keyword evidence="7" id="KW-0539">Nucleus</keyword>
<dbReference type="PANTHER" id="PTHR22930">
    <property type="match status" value="1"/>
</dbReference>
<proteinExistence type="inferred from homology"/>
<evidence type="ECO:0000256" key="6">
    <source>
        <dbReference type="ARBA" id="ARBA00022801"/>
    </source>
</evidence>
<feature type="domain" description="DDE Tnp4" evidence="8">
    <location>
        <begin position="106"/>
        <end position="268"/>
    </location>
</feature>
<evidence type="ECO:0000313" key="11">
    <source>
        <dbReference type="Proteomes" id="UP001152523"/>
    </source>
</evidence>
<protein>
    <recommendedName>
        <fullName evidence="12">DDE Tnp4 domain-containing protein</fullName>
    </recommendedName>
</protein>
<evidence type="ECO:0000259" key="8">
    <source>
        <dbReference type="Pfam" id="PF13359"/>
    </source>
</evidence>
<evidence type="ECO:0000256" key="1">
    <source>
        <dbReference type="ARBA" id="ARBA00001968"/>
    </source>
</evidence>
<dbReference type="GO" id="GO:0005634">
    <property type="term" value="C:nucleus"/>
    <property type="evidence" value="ECO:0007669"/>
    <property type="project" value="UniProtKB-SubCell"/>
</dbReference>
<dbReference type="Pfam" id="PF13359">
    <property type="entry name" value="DDE_Tnp_4"/>
    <property type="match status" value="1"/>
</dbReference>
<reference evidence="10" key="1">
    <citation type="submission" date="2022-07" db="EMBL/GenBank/DDBJ databases">
        <authorList>
            <person name="Macas J."/>
            <person name="Novak P."/>
            <person name="Neumann P."/>
        </authorList>
    </citation>
    <scope>NUCLEOTIDE SEQUENCE</scope>
</reference>
<evidence type="ECO:0000256" key="2">
    <source>
        <dbReference type="ARBA" id="ARBA00004123"/>
    </source>
</evidence>
<dbReference type="PANTHER" id="PTHR22930:SF268">
    <property type="entry name" value="NUCLEASE HARBI1"/>
    <property type="match status" value="1"/>
</dbReference>
<evidence type="ECO:0000256" key="4">
    <source>
        <dbReference type="ARBA" id="ARBA00022722"/>
    </source>
</evidence>
<gene>
    <name evidence="10" type="ORF">CEPIT_LOCUS32831</name>
</gene>
<comment type="caution">
    <text evidence="10">The sequence shown here is derived from an EMBL/GenBank/DDBJ whole genome shotgun (WGS) entry which is preliminary data.</text>
</comment>
<dbReference type="InterPro" id="IPR058353">
    <property type="entry name" value="DUF8040"/>
</dbReference>
<comment type="subcellular location">
    <subcellularLocation>
        <location evidence="2">Nucleus</location>
    </subcellularLocation>
</comment>
<keyword evidence="4" id="KW-0540">Nuclease</keyword>
<organism evidence="10 11">
    <name type="scientific">Cuscuta epithymum</name>
    <dbReference type="NCBI Taxonomy" id="186058"/>
    <lineage>
        <taxon>Eukaryota</taxon>
        <taxon>Viridiplantae</taxon>
        <taxon>Streptophyta</taxon>
        <taxon>Embryophyta</taxon>
        <taxon>Tracheophyta</taxon>
        <taxon>Spermatophyta</taxon>
        <taxon>Magnoliopsida</taxon>
        <taxon>eudicotyledons</taxon>
        <taxon>Gunneridae</taxon>
        <taxon>Pentapetalae</taxon>
        <taxon>asterids</taxon>
        <taxon>lamiids</taxon>
        <taxon>Solanales</taxon>
        <taxon>Convolvulaceae</taxon>
        <taxon>Cuscuteae</taxon>
        <taxon>Cuscuta</taxon>
        <taxon>Cuscuta subgen. Cuscuta</taxon>
    </lineage>
</organism>
<evidence type="ECO:0000313" key="10">
    <source>
        <dbReference type="EMBL" id="CAH9133288.1"/>
    </source>
</evidence>
<keyword evidence="6" id="KW-0378">Hydrolase</keyword>
<keyword evidence="11" id="KW-1185">Reference proteome</keyword>
<dbReference type="GO" id="GO:0046872">
    <property type="term" value="F:metal ion binding"/>
    <property type="evidence" value="ECO:0007669"/>
    <property type="project" value="UniProtKB-KW"/>
</dbReference>
<dbReference type="InterPro" id="IPR027806">
    <property type="entry name" value="HARBI1_dom"/>
</dbReference>
<dbReference type="AlphaFoldDB" id="A0AAV0FCZ9"/>
<evidence type="ECO:0000256" key="7">
    <source>
        <dbReference type="ARBA" id="ARBA00023242"/>
    </source>
</evidence>
<dbReference type="GO" id="GO:0016787">
    <property type="term" value="F:hydrolase activity"/>
    <property type="evidence" value="ECO:0007669"/>
    <property type="project" value="UniProtKB-KW"/>
</dbReference>
<dbReference type="GO" id="GO:0004518">
    <property type="term" value="F:nuclease activity"/>
    <property type="evidence" value="ECO:0007669"/>
    <property type="project" value="UniProtKB-KW"/>
</dbReference>
<name>A0AAV0FCZ9_9ASTE</name>